<keyword evidence="3 4" id="KW-0808">Transferase</keyword>
<organism evidence="4 5">
    <name type="scientific">Dethiobacter alkaliphilus AHT 1</name>
    <dbReference type="NCBI Taxonomy" id="555088"/>
    <lineage>
        <taxon>Bacteria</taxon>
        <taxon>Bacillati</taxon>
        <taxon>Bacillota</taxon>
        <taxon>Dethiobacteria</taxon>
        <taxon>Dethiobacterales</taxon>
        <taxon>Dethiobacteraceae</taxon>
        <taxon>Dethiobacter</taxon>
    </lineage>
</organism>
<dbReference type="InterPro" id="IPR038601">
    <property type="entry name" value="MttB-like_sf"/>
</dbReference>
<evidence type="ECO:0000256" key="2">
    <source>
        <dbReference type="ARBA" id="ARBA00022603"/>
    </source>
</evidence>
<sequence>MNSRTHQYTPLTQSDIDKIDQATMEVLSETGFEVYQPEAFEYFKKVADFVDEENKIIKLKEETVRELISSAPSKITLYGRNEKHDCHLGSGNVYFGTGGTALHMLDHGEKDSRPALLQDLENVVRVVDKMDNIDICLLPTYPNDLDVNDVDINRFFAGLTYTDKHVMGGVYTSEGINEVIRMAEEAAGSPEALRERPFISFITCGISPLRIDDKYGTFMMQIAREGLPLAVPVEPLCGGTSPMSVAGTLVVQNCDALINIMLTQLVNPGTPVIYGCVASSMDMSTMRYLGAPVESGLINAATAQMAQHYGIPYYSTAGISDSKVLDAQCGYESAVTNMLVGLAGADFIHDAAGLMEFAFTVSLEKLVIDNEILGMVKRSIKGIDVTEKTLCVDEIKKAGPGGNFVASRTTRKFYRTEHYQPTLSDRQQRSVWKSEGHTTADERAHKIVAGILKEKPKKYFLSKHKYAI</sequence>
<dbReference type="OrthoDB" id="5418352at2"/>
<dbReference type="GO" id="GO:0008168">
    <property type="term" value="F:methyltransferase activity"/>
    <property type="evidence" value="ECO:0007669"/>
    <property type="project" value="UniProtKB-KW"/>
</dbReference>
<name>C0GFQ3_DETAL</name>
<dbReference type="Gene3D" id="3.20.20.480">
    <property type="entry name" value="Trimethylamine methyltransferase-like"/>
    <property type="match status" value="1"/>
</dbReference>
<dbReference type="InterPro" id="IPR010426">
    <property type="entry name" value="MTTB_MeTrfase"/>
</dbReference>
<dbReference type="GO" id="GO:0015948">
    <property type="term" value="P:methanogenesis"/>
    <property type="evidence" value="ECO:0007669"/>
    <property type="project" value="InterPro"/>
</dbReference>
<accession>C0GFQ3</accession>
<dbReference type="eggNOG" id="COG5598">
    <property type="taxonomic scope" value="Bacteria"/>
</dbReference>
<dbReference type="RefSeq" id="WP_008515959.1">
    <property type="nucleotide sequence ID" value="NZ_ACJM01000005.1"/>
</dbReference>
<dbReference type="GO" id="GO:0032259">
    <property type="term" value="P:methylation"/>
    <property type="evidence" value="ECO:0007669"/>
    <property type="project" value="UniProtKB-KW"/>
</dbReference>
<comment type="caution">
    <text evidence="4">The sequence shown here is derived from an EMBL/GenBank/DDBJ whole genome shotgun (WGS) entry which is preliminary data.</text>
</comment>
<protein>
    <submittedName>
        <fullName evidence="4">Trimethylamine methyltransferase</fullName>
    </submittedName>
</protein>
<dbReference type="Pfam" id="PF06253">
    <property type="entry name" value="MTTB"/>
    <property type="match status" value="1"/>
</dbReference>
<keyword evidence="2 4" id="KW-0489">Methyltransferase</keyword>
<dbReference type="EMBL" id="ACJM01000005">
    <property type="protein sequence ID" value="EEG78013.1"/>
    <property type="molecule type" value="Genomic_DNA"/>
</dbReference>
<gene>
    <name evidence="4" type="ORF">DealDRAFT_1312</name>
</gene>
<evidence type="ECO:0000256" key="3">
    <source>
        <dbReference type="ARBA" id="ARBA00022679"/>
    </source>
</evidence>
<evidence type="ECO:0000313" key="5">
    <source>
        <dbReference type="Proteomes" id="UP000006443"/>
    </source>
</evidence>
<dbReference type="STRING" id="555088.DealDRAFT_1312"/>
<comment type="similarity">
    <text evidence="1">Belongs to the trimethylamine methyltransferase family.</text>
</comment>
<proteinExistence type="inferred from homology"/>
<reference evidence="4 5" key="1">
    <citation type="submission" date="2009-02" db="EMBL/GenBank/DDBJ databases">
        <title>Sequencing of the draft genome and assembly of Dethiobacter alkaliphilus AHT 1.</title>
        <authorList>
            <consortium name="US DOE Joint Genome Institute (JGI-PGF)"/>
            <person name="Lucas S."/>
            <person name="Copeland A."/>
            <person name="Lapidus A."/>
            <person name="Glavina del Rio T."/>
            <person name="Dalin E."/>
            <person name="Tice H."/>
            <person name="Bruce D."/>
            <person name="Goodwin L."/>
            <person name="Pitluck S."/>
            <person name="Larimer F."/>
            <person name="Land M.L."/>
            <person name="Hauser L."/>
            <person name="Muyzer G."/>
        </authorList>
    </citation>
    <scope>NUCLEOTIDE SEQUENCE [LARGE SCALE GENOMIC DNA]</scope>
    <source>
        <strain evidence="4 5">AHT 1</strain>
    </source>
</reference>
<dbReference type="Proteomes" id="UP000006443">
    <property type="component" value="Unassembled WGS sequence"/>
</dbReference>
<keyword evidence="5" id="KW-1185">Reference proteome</keyword>
<dbReference type="AlphaFoldDB" id="C0GFQ3"/>
<evidence type="ECO:0000256" key="1">
    <source>
        <dbReference type="ARBA" id="ARBA00007137"/>
    </source>
</evidence>
<evidence type="ECO:0000313" key="4">
    <source>
        <dbReference type="EMBL" id="EEG78013.1"/>
    </source>
</evidence>